<reference evidence="2 3" key="1">
    <citation type="journal article" date="2024" name="Plant J.">
        <title>Genome sequences and population genomics reveal climatic adaptation and genomic divergence between two closely related sweetgum species.</title>
        <authorList>
            <person name="Xu W.Q."/>
            <person name="Ren C.Q."/>
            <person name="Zhang X.Y."/>
            <person name="Comes H.P."/>
            <person name="Liu X.H."/>
            <person name="Li Y.G."/>
            <person name="Kettle C.J."/>
            <person name="Jalonen R."/>
            <person name="Gaisberger H."/>
            <person name="Ma Y.Z."/>
            <person name="Qiu Y.X."/>
        </authorList>
    </citation>
    <scope>NUCLEOTIDE SEQUENCE [LARGE SCALE GENOMIC DNA]</scope>
    <source>
        <strain evidence="2">Hangzhou</strain>
    </source>
</reference>
<dbReference type="InterPro" id="IPR040273">
    <property type="entry name" value="PIP1"/>
</dbReference>
<evidence type="ECO:0000256" key="1">
    <source>
        <dbReference type="SAM" id="SignalP"/>
    </source>
</evidence>
<feature type="signal peptide" evidence="1">
    <location>
        <begin position="1"/>
        <end position="27"/>
    </location>
</feature>
<accession>A0AAP0S4R9</accession>
<protein>
    <recommendedName>
        <fullName evidence="4">Transmembrane protein</fullName>
    </recommendedName>
</protein>
<name>A0AAP0S4R9_LIQFO</name>
<sequence>MNFRGTSALLIVFIISVAILSQTHVEATRVLSEDFASANHLATYPSVYNKAKFTMACWFERLASGPSPKGPGH</sequence>
<gene>
    <name evidence="2" type="ORF">L1049_017718</name>
</gene>
<dbReference type="EMBL" id="JBBPBK010000003">
    <property type="protein sequence ID" value="KAK9289243.1"/>
    <property type="molecule type" value="Genomic_DNA"/>
</dbReference>
<keyword evidence="3" id="KW-1185">Reference proteome</keyword>
<evidence type="ECO:0000313" key="2">
    <source>
        <dbReference type="EMBL" id="KAK9289243.1"/>
    </source>
</evidence>
<organism evidence="2 3">
    <name type="scientific">Liquidambar formosana</name>
    <name type="common">Formosan gum</name>
    <dbReference type="NCBI Taxonomy" id="63359"/>
    <lineage>
        <taxon>Eukaryota</taxon>
        <taxon>Viridiplantae</taxon>
        <taxon>Streptophyta</taxon>
        <taxon>Embryophyta</taxon>
        <taxon>Tracheophyta</taxon>
        <taxon>Spermatophyta</taxon>
        <taxon>Magnoliopsida</taxon>
        <taxon>eudicotyledons</taxon>
        <taxon>Gunneridae</taxon>
        <taxon>Pentapetalae</taxon>
        <taxon>Saxifragales</taxon>
        <taxon>Altingiaceae</taxon>
        <taxon>Liquidambar</taxon>
    </lineage>
</organism>
<dbReference type="PANTHER" id="PTHR37245">
    <property type="entry name" value="PAMP-INDUCED SECRETED PEPTIDE 1"/>
    <property type="match status" value="1"/>
</dbReference>
<keyword evidence="1" id="KW-0732">Signal</keyword>
<comment type="caution">
    <text evidence="2">The sequence shown here is derived from an EMBL/GenBank/DDBJ whole genome shotgun (WGS) entry which is preliminary data.</text>
</comment>
<feature type="chain" id="PRO_5043054786" description="Transmembrane protein" evidence="1">
    <location>
        <begin position="28"/>
        <end position="73"/>
    </location>
</feature>
<dbReference type="GO" id="GO:0006952">
    <property type="term" value="P:defense response"/>
    <property type="evidence" value="ECO:0007669"/>
    <property type="project" value="InterPro"/>
</dbReference>
<dbReference type="Proteomes" id="UP001415857">
    <property type="component" value="Unassembled WGS sequence"/>
</dbReference>
<evidence type="ECO:0008006" key="4">
    <source>
        <dbReference type="Google" id="ProtNLM"/>
    </source>
</evidence>
<evidence type="ECO:0000313" key="3">
    <source>
        <dbReference type="Proteomes" id="UP001415857"/>
    </source>
</evidence>
<dbReference type="AlphaFoldDB" id="A0AAP0S4R9"/>
<proteinExistence type="predicted"/>
<dbReference type="PANTHER" id="PTHR37245:SF4">
    <property type="entry name" value="PAMP-INDUCED SECRETED PEPTIDE 1"/>
    <property type="match status" value="1"/>
</dbReference>